<sequence>MNEEKTLKDYSKVVIETDEKIPVTIAEITPEYIDVIKGYRVRITPKYD</sequence>
<protein>
    <submittedName>
        <fullName evidence="1">Uncharacterized protein</fullName>
    </submittedName>
</protein>
<gene>
    <name evidence="1" type="ORF">CNEO2_1500003</name>
</gene>
<dbReference type="EMBL" id="CAMTCP010000056">
    <property type="protein sequence ID" value="CAI3544965.1"/>
    <property type="molecule type" value="Genomic_DNA"/>
</dbReference>
<accession>A0AAD1YCZ5</accession>
<name>A0AAD1YCZ5_9CLOT</name>
<proteinExistence type="predicted"/>
<comment type="caution">
    <text evidence="1">The sequence shown here is derived from an EMBL/GenBank/DDBJ whole genome shotgun (WGS) entry which is preliminary data.</text>
</comment>
<dbReference type="Proteomes" id="UP001189143">
    <property type="component" value="Unassembled WGS sequence"/>
</dbReference>
<organism evidence="1 2">
    <name type="scientific">Clostridium neonatale</name>
    <dbReference type="NCBI Taxonomy" id="137838"/>
    <lineage>
        <taxon>Bacteria</taxon>
        <taxon>Bacillati</taxon>
        <taxon>Bacillota</taxon>
        <taxon>Clostridia</taxon>
        <taxon>Eubacteriales</taxon>
        <taxon>Clostridiaceae</taxon>
        <taxon>Clostridium</taxon>
    </lineage>
</organism>
<dbReference type="AlphaFoldDB" id="A0AAD1YCZ5"/>
<reference evidence="1" key="1">
    <citation type="submission" date="2022-10" db="EMBL/GenBank/DDBJ databases">
        <authorList>
            <person name="Aires J."/>
            <person name="Mesa V."/>
        </authorList>
    </citation>
    <scope>NUCLEOTIDE SEQUENCE</scope>
    <source>
        <strain evidence="1">Clostridium neonatale JD116</strain>
    </source>
</reference>
<dbReference type="RefSeq" id="WP_172437822.1">
    <property type="nucleotide sequence ID" value="NZ_CAMRXC010000064.1"/>
</dbReference>
<evidence type="ECO:0000313" key="2">
    <source>
        <dbReference type="Proteomes" id="UP001189143"/>
    </source>
</evidence>
<evidence type="ECO:0000313" key="1">
    <source>
        <dbReference type="EMBL" id="CAI3544965.1"/>
    </source>
</evidence>